<gene>
    <name evidence="1" type="ORF">CVT25_013633</name>
</gene>
<reference evidence="1 2" key="1">
    <citation type="journal article" date="2018" name="Evol. Lett.">
        <title>Horizontal gene cluster transfer increased hallucinogenic mushroom diversity.</title>
        <authorList>
            <person name="Reynolds H.T."/>
            <person name="Vijayakumar V."/>
            <person name="Gluck-Thaler E."/>
            <person name="Korotkin H.B."/>
            <person name="Matheny P.B."/>
            <person name="Slot J.C."/>
        </authorList>
    </citation>
    <scope>NUCLEOTIDE SEQUENCE [LARGE SCALE GENOMIC DNA]</scope>
    <source>
        <strain evidence="1 2">2631</strain>
    </source>
</reference>
<protein>
    <submittedName>
        <fullName evidence="1">Uncharacterized protein</fullName>
    </submittedName>
</protein>
<dbReference type="Proteomes" id="UP000283269">
    <property type="component" value="Unassembled WGS sequence"/>
</dbReference>
<sequence>MAYDGITLNDILLDSTGLDAHPYEKSGLGKTGVLKDGVGIVVHRPKLSVLHQDLIQAEEDGDISH</sequence>
<comment type="caution">
    <text evidence="1">The sequence shown here is derived from an EMBL/GenBank/DDBJ whole genome shotgun (WGS) entry which is preliminary data.</text>
</comment>
<organism evidence="1 2">
    <name type="scientific">Psilocybe cyanescens</name>
    <dbReference type="NCBI Taxonomy" id="93625"/>
    <lineage>
        <taxon>Eukaryota</taxon>
        <taxon>Fungi</taxon>
        <taxon>Dikarya</taxon>
        <taxon>Basidiomycota</taxon>
        <taxon>Agaricomycotina</taxon>
        <taxon>Agaricomycetes</taxon>
        <taxon>Agaricomycetidae</taxon>
        <taxon>Agaricales</taxon>
        <taxon>Agaricineae</taxon>
        <taxon>Strophariaceae</taxon>
        <taxon>Psilocybe</taxon>
    </lineage>
</organism>
<dbReference type="AlphaFoldDB" id="A0A409WTE7"/>
<dbReference type="InParanoid" id="A0A409WTE7"/>
<accession>A0A409WTE7</accession>
<keyword evidence="2" id="KW-1185">Reference proteome</keyword>
<evidence type="ECO:0000313" key="2">
    <source>
        <dbReference type="Proteomes" id="UP000283269"/>
    </source>
</evidence>
<dbReference type="EMBL" id="NHYD01003216">
    <property type="protein sequence ID" value="PPQ81749.1"/>
    <property type="molecule type" value="Genomic_DNA"/>
</dbReference>
<name>A0A409WTE7_PSICY</name>
<proteinExistence type="predicted"/>
<evidence type="ECO:0000313" key="1">
    <source>
        <dbReference type="EMBL" id="PPQ81749.1"/>
    </source>
</evidence>